<proteinExistence type="predicted"/>
<evidence type="ECO:0000259" key="5">
    <source>
        <dbReference type="Pfam" id="PF03936"/>
    </source>
</evidence>
<dbReference type="STRING" id="74649.A0A2P6QUB3"/>
<evidence type="ECO:0000256" key="2">
    <source>
        <dbReference type="ARBA" id="ARBA00022723"/>
    </source>
</evidence>
<dbReference type="Pfam" id="PF03936">
    <property type="entry name" value="Terpene_synth_C"/>
    <property type="match status" value="1"/>
</dbReference>
<dbReference type="GO" id="GO:0016114">
    <property type="term" value="P:terpenoid biosynthetic process"/>
    <property type="evidence" value="ECO:0007669"/>
    <property type="project" value="InterPro"/>
</dbReference>
<evidence type="ECO:0000313" key="7">
    <source>
        <dbReference type="Proteomes" id="UP000238479"/>
    </source>
</evidence>
<dbReference type="InterPro" id="IPR005630">
    <property type="entry name" value="Terpene_synthase_metal-bd"/>
</dbReference>
<keyword evidence="4" id="KW-0732">Signal</keyword>
<organism evidence="6 7">
    <name type="scientific">Rosa chinensis</name>
    <name type="common">China rose</name>
    <dbReference type="NCBI Taxonomy" id="74649"/>
    <lineage>
        <taxon>Eukaryota</taxon>
        <taxon>Viridiplantae</taxon>
        <taxon>Streptophyta</taxon>
        <taxon>Embryophyta</taxon>
        <taxon>Tracheophyta</taxon>
        <taxon>Spermatophyta</taxon>
        <taxon>Magnoliopsida</taxon>
        <taxon>eudicotyledons</taxon>
        <taxon>Gunneridae</taxon>
        <taxon>Pentapetalae</taxon>
        <taxon>rosids</taxon>
        <taxon>fabids</taxon>
        <taxon>Rosales</taxon>
        <taxon>Rosaceae</taxon>
        <taxon>Rosoideae</taxon>
        <taxon>Rosoideae incertae sedis</taxon>
        <taxon>Rosa</taxon>
    </lineage>
</organism>
<dbReference type="Proteomes" id="UP000238479">
    <property type="component" value="Chromosome 4"/>
</dbReference>
<evidence type="ECO:0000256" key="4">
    <source>
        <dbReference type="SAM" id="SignalP"/>
    </source>
</evidence>
<keyword evidence="3 6" id="KW-0456">Lyase</keyword>
<feature type="signal peptide" evidence="4">
    <location>
        <begin position="1"/>
        <end position="16"/>
    </location>
</feature>
<dbReference type="SUPFAM" id="SSF48576">
    <property type="entry name" value="Terpenoid synthases"/>
    <property type="match status" value="1"/>
</dbReference>
<dbReference type="Gene3D" id="1.10.600.10">
    <property type="entry name" value="Farnesyl Diphosphate Synthase"/>
    <property type="match status" value="1"/>
</dbReference>
<dbReference type="EMBL" id="PDCK01000042">
    <property type="protein sequence ID" value="PRQ37773.1"/>
    <property type="molecule type" value="Genomic_DNA"/>
</dbReference>
<evidence type="ECO:0000256" key="1">
    <source>
        <dbReference type="ARBA" id="ARBA00001946"/>
    </source>
</evidence>
<evidence type="ECO:0000256" key="3">
    <source>
        <dbReference type="ARBA" id="ARBA00023239"/>
    </source>
</evidence>
<gene>
    <name evidence="6" type="ORF">RchiOBHm_Chr4g0406361</name>
</gene>
<dbReference type="PANTHER" id="PTHR31225:SF221">
    <property type="entry name" value="(-)-GERMACRENE D SYNTHASE"/>
    <property type="match status" value="1"/>
</dbReference>
<dbReference type="EC" id="4.2.3.126" evidence="6"/>
<accession>A0A2P6QUB3</accession>
<keyword evidence="2" id="KW-0479">Metal-binding</keyword>
<evidence type="ECO:0000313" key="6">
    <source>
        <dbReference type="EMBL" id="PRQ37773.1"/>
    </source>
</evidence>
<reference evidence="6 7" key="1">
    <citation type="journal article" date="2018" name="Nat. Genet.">
        <title>The Rosa genome provides new insights in the design of modern roses.</title>
        <authorList>
            <person name="Bendahmane M."/>
        </authorList>
    </citation>
    <scope>NUCLEOTIDE SEQUENCE [LARGE SCALE GENOMIC DNA]</scope>
    <source>
        <strain evidence="7">cv. Old Blush</strain>
    </source>
</reference>
<dbReference type="GO" id="GO:0010333">
    <property type="term" value="F:terpene synthase activity"/>
    <property type="evidence" value="ECO:0007669"/>
    <property type="project" value="InterPro"/>
</dbReference>
<dbReference type="OMA" id="KKRYFEW"/>
<dbReference type="AlphaFoldDB" id="A0A2P6QUB3"/>
<dbReference type="SMR" id="A0A2P6QUB3"/>
<dbReference type="GO" id="GO:0000287">
    <property type="term" value="F:magnesium ion binding"/>
    <property type="evidence" value="ECO:0007669"/>
    <property type="project" value="InterPro"/>
</dbReference>
<protein>
    <submittedName>
        <fullName evidence="6">Putative gamma-muurolene synthase</fullName>
        <ecNumber evidence="6">4.2.3.126</ecNumber>
    </submittedName>
</protein>
<dbReference type="InterPro" id="IPR008949">
    <property type="entry name" value="Isoprenoid_synthase_dom_sf"/>
</dbReference>
<dbReference type="PANTHER" id="PTHR31225">
    <property type="entry name" value="OS04G0344100 PROTEIN-RELATED"/>
    <property type="match status" value="1"/>
</dbReference>
<keyword evidence="7" id="KW-1185">Reference proteome</keyword>
<sequence>MAFLGLNWRLLLLVSGDIVTRDSFEWLFNIPEIVKASESGGRLKDDMASHKFEQKRGHVTSDVECYMKEYGVTEEEAKVALTKQVDNAWKDINKELLRINTIPRPLLFRVLNLTRVIEVLYKNEDGYTHPSGVVKGFVASVLIRPVPI</sequence>
<comment type="caution">
    <text evidence="6">The sequence shown here is derived from an EMBL/GenBank/DDBJ whole genome shotgun (WGS) entry which is preliminary data.</text>
</comment>
<dbReference type="Gramene" id="PRQ37773">
    <property type="protein sequence ID" value="PRQ37773"/>
    <property type="gene ID" value="RchiOBHm_Chr4g0406361"/>
</dbReference>
<feature type="chain" id="PRO_5015171945" evidence="4">
    <location>
        <begin position="17"/>
        <end position="148"/>
    </location>
</feature>
<name>A0A2P6QUB3_ROSCH</name>
<dbReference type="InterPro" id="IPR050148">
    <property type="entry name" value="Terpene_synthase-like"/>
</dbReference>
<feature type="domain" description="Terpene synthase metal-binding" evidence="5">
    <location>
        <begin position="12"/>
        <end position="91"/>
    </location>
</feature>
<comment type="cofactor">
    <cofactor evidence="1">
        <name>Mg(2+)</name>
        <dbReference type="ChEBI" id="CHEBI:18420"/>
    </cofactor>
</comment>